<sequence length="248" mass="26436">MTGLTGAILYRGPSELDGKPIVVIATGLGRSSRNEKTGDMVQTWIMRDDVDPWDAVKSGQDASVCGDCPHRGTSCYVKVFQAPKSVWKAAQRGAYPLVSDAAALTALGRGRAVRLGSYGDPAAVPAHIWGALVAEASAWTGYTHQWRTASHLQPLVMASVDTPEEKAAADREGWRTFRVRLAGEPVDARREFICPASKEAGYRTDCASCRACMGTSAKAKASPVIIAHGATARRFALYRNGEAMPAAA</sequence>
<dbReference type="AlphaFoldDB" id="A0A2W5V729"/>
<reference evidence="1 2" key="1">
    <citation type="submission" date="2017-08" db="EMBL/GenBank/DDBJ databases">
        <title>Infants hospitalized years apart are colonized by the same room-sourced microbial strains.</title>
        <authorList>
            <person name="Brooks B."/>
            <person name="Olm M.R."/>
            <person name="Firek B.A."/>
            <person name="Baker R."/>
            <person name="Thomas B.C."/>
            <person name="Morowitz M.J."/>
            <person name="Banfield J.F."/>
        </authorList>
    </citation>
    <scope>NUCLEOTIDE SEQUENCE [LARGE SCALE GENOMIC DNA]</scope>
    <source>
        <strain evidence="1">S2_003_000_R2_4</strain>
    </source>
</reference>
<organism evidence="1 2">
    <name type="scientific">Caulobacter segnis</name>
    <dbReference type="NCBI Taxonomy" id="88688"/>
    <lineage>
        <taxon>Bacteria</taxon>
        <taxon>Pseudomonadati</taxon>
        <taxon>Pseudomonadota</taxon>
        <taxon>Alphaproteobacteria</taxon>
        <taxon>Caulobacterales</taxon>
        <taxon>Caulobacteraceae</taxon>
        <taxon>Caulobacter</taxon>
    </lineage>
</organism>
<evidence type="ECO:0000313" key="1">
    <source>
        <dbReference type="EMBL" id="PZR35789.1"/>
    </source>
</evidence>
<dbReference type="EMBL" id="QFQZ01000012">
    <property type="protein sequence ID" value="PZR35789.1"/>
    <property type="molecule type" value="Genomic_DNA"/>
</dbReference>
<accession>A0A2W5V729</accession>
<dbReference type="RefSeq" id="WP_304275244.1">
    <property type="nucleotide sequence ID" value="NZ_QFQZ01000012.1"/>
</dbReference>
<name>A0A2W5V729_9CAUL</name>
<protein>
    <submittedName>
        <fullName evidence="1">Uncharacterized protein</fullName>
    </submittedName>
</protein>
<gene>
    <name evidence="1" type="ORF">DI526_05740</name>
</gene>
<evidence type="ECO:0000313" key="2">
    <source>
        <dbReference type="Proteomes" id="UP000249393"/>
    </source>
</evidence>
<dbReference type="Proteomes" id="UP000249393">
    <property type="component" value="Unassembled WGS sequence"/>
</dbReference>
<comment type="caution">
    <text evidence="1">The sequence shown here is derived from an EMBL/GenBank/DDBJ whole genome shotgun (WGS) entry which is preliminary data.</text>
</comment>
<proteinExistence type="predicted"/>